<dbReference type="PANTHER" id="PTHR14167:SF81">
    <property type="entry name" value="ENDOPHILIN-A"/>
    <property type="match status" value="1"/>
</dbReference>
<dbReference type="STRING" id="44689.Q556K1"/>
<dbReference type="KEGG" id="ddi:DDB_G0273997"/>
<dbReference type="InterPro" id="IPR050384">
    <property type="entry name" value="Endophilin_SH3RF"/>
</dbReference>
<accession>Q556K1</accession>
<feature type="region of interest" description="Disordered" evidence="7">
    <location>
        <begin position="340"/>
        <end position="447"/>
    </location>
</feature>
<dbReference type="GlyGen" id="Q556K1">
    <property type="glycosylation" value="1 site"/>
</dbReference>
<comment type="subcellular location">
    <subcellularLocation>
        <location evidence="1">Membrane</location>
        <topology evidence="1">Peripheral membrane protein</topology>
    </subcellularLocation>
</comment>
<dbReference type="EMBL" id="AAFI02000009">
    <property type="protein sequence ID" value="EAL71158.1"/>
    <property type="molecule type" value="Genomic_DNA"/>
</dbReference>
<dbReference type="PROSITE" id="PS50002">
    <property type="entry name" value="SH3"/>
    <property type="match status" value="1"/>
</dbReference>
<protein>
    <recommendedName>
        <fullName evidence="8">SH3 domain-containing protein</fullName>
    </recommendedName>
</protein>
<evidence type="ECO:0000256" key="3">
    <source>
        <dbReference type="ARBA" id="ARBA00023054"/>
    </source>
</evidence>
<gene>
    <name evidence="10" type="ORF">DDB_G0273041</name>
    <name evidence="9" type="ORF">DDB_G0273997</name>
</gene>
<evidence type="ECO:0000313" key="11">
    <source>
        <dbReference type="Proteomes" id="UP000002195"/>
    </source>
</evidence>
<evidence type="ECO:0000256" key="4">
    <source>
        <dbReference type="ARBA" id="ARBA00023136"/>
    </source>
</evidence>
<feature type="compositionally biased region" description="Basic and acidic residues" evidence="7">
    <location>
        <begin position="408"/>
        <end position="447"/>
    </location>
</feature>
<dbReference type="eggNOG" id="KOG3655">
    <property type="taxonomic scope" value="Eukaryota"/>
</dbReference>
<dbReference type="OMA" id="PANYFEY"/>
<dbReference type="RefSeq" id="XP_644357.1">
    <property type="nucleotide sequence ID" value="XM_639265.1"/>
</dbReference>
<feature type="compositionally biased region" description="Low complexity" evidence="7">
    <location>
        <begin position="355"/>
        <end position="394"/>
    </location>
</feature>
<feature type="coiled-coil region" evidence="6">
    <location>
        <begin position="171"/>
        <end position="231"/>
    </location>
</feature>
<dbReference type="PRINTS" id="PR00452">
    <property type="entry name" value="SH3DOMAIN"/>
</dbReference>
<evidence type="ECO:0000256" key="7">
    <source>
        <dbReference type="SAM" id="MobiDB-lite"/>
    </source>
</evidence>
<keyword evidence="11" id="KW-1185">Reference proteome</keyword>
<reference evidence="9" key="3">
    <citation type="submission" date="2009-08" db="EMBL/GenBank/DDBJ databases">
        <authorList>
            <consortium name="The Dictyostelium discoideum Sequencing Consortium"/>
            <person name="Eichinger L."/>
            <person name="Pachebat J.A."/>
            <person name="Gloeckner G."/>
            <person name="Rajandream M.-A."/>
            <person name="Sucgang R."/>
            <person name="Song J."/>
            <person name="Cox E.C."/>
            <person name="Tunggal B."/>
            <person name="Szafranski K."/>
            <person name="Konfortov B.A."/>
            <person name="Farbrother P."/>
            <person name="Bankier A.T."/>
            <person name="Lehmann R."/>
            <person name="Hamlin N."/>
            <person name="Xu Q."/>
            <person name="Davies R."/>
            <person name="Gaudet P."/>
            <person name="Fey P."/>
            <person name="Pilcher K."/>
            <person name="Chen G."/>
            <person name="Saunders D."/>
            <person name="Sodergren E."/>
            <person name="Davis P."/>
            <person name="Nie X."/>
            <person name="Kerhornou A."/>
            <person name="Hemphill L."/>
            <person name="Bason N."/>
            <person name="Berriman M."/>
            <person name="Desany B."/>
            <person name="Churcher C."/>
            <person name="Cooper J."/>
            <person name="van Driessche N."/>
            <person name="Cronin A."/>
            <person name="Goodhead I."/>
            <person name="Muzny D."/>
            <person name="Hall N."/>
            <person name="Harper D."/>
            <person name="Lindsay R."/>
            <person name="Hauser H."/>
            <person name="James K."/>
            <person name="Quiles M."/>
            <person name="Buchrieser C."/>
            <person name="Wardroper A."/>
            <person name="Thangavelu M."/>
            <person name="Johnson D."/>
            <person name="Knights A."/>
            <person name="Loulseged H."/>
            <person name="Mungall K."/>
            <person name="Price C."/>
            <person name="Ma J."/>
            <person name="Quail M."/>
            <person name="Hernandez J."/>
            <person name="Rabbinowitsch E."/>
            <person name="Steffen D."/>
            <person name="Sanders M."/>
            <person name="Weinstock G."/>
            <person name="Sharp S."/>
            <person name="Just E."/>
            <person name="Shaulsky G."/>
            <person name="Simmonds M."/>
            <person name="Tivey A."/>
            <person name="White B."/>
            <person name="Walker D."/>
            <person name="Woodward J."/>
            <person name="Winckler T."/>
            <person name="Schleicher M."/>
            <person name="Rosenthal A."/>
            <person name="Rivero F."/>
            <person name="Chisholm R.L."/>
            <person name="Gibbs R."/>
            <person name="Loomis W.F."/>
            <person name="Platzer M."/>
            <person name="Kay R.R."/>
            <person name="Williams J."/>
            <person name="Dear P.H."/>
            <person name="Noegel A.A."/>
            <person name="Barrell B."/>
            <person name="Kuspa A."/>
        </authorList>
    </citation>
    <scope>NUCLEOTIDE SEQUENCE</scope>
    <source>
        <strain evidence="9">AX4</strain>
    </source>
</reference>
<evidence type="ECO:0000259" key="8">
    <source>
        <dbReference type="PROSITE" id="PS50002"/>
    </source>
</evidence>
<dbReference type="RefSeq" id="XP_645057.1">
    <property type="nucleotide sequence ID" value="XM_639965.1"/>
</dbReference>
<dbReference type="HOGENOM" id="CLU_613137_0_0_1"/>
<name>Q556K1_DICDI</name>
<dbReference type="InterPro" id="IPR036028">
    <property type="entry name" value="SH3-like_dom_sf"/>
</dbReference>
<evidence type="ECO:0000256" key="5">
    <source>
        <dbReference type="PROSITE-ProRule" id="PRU00192"/>
    </source>
</evidence>
<dbReference type="VEuPathDB" id="AmoebaDB:DDB_G0273997"/>
<dbReference type="SUPFAM" id="SSF50044">
    <property type="entry name" value="SH3-domain"/>
    <property type="match status" value="1"/>
</dbReference>
<keyword evidence="4" id="KW-0472">Membrane</keyword>
<keyword evidence="3 6" id="KW-0175">Coiled coil</keyword>
<dbReference type="dictyBase" id="DDB_G0273997"/>
<feature type="compositionally biased region" description="Acidic residues" evidence="7">
    <location>
        <begin position="151"/>
        <end position="160"/>
    </location>
</feature>
<reference evidence="9 11" key="1">
    <citation type="journal article" date="2002" name="Nature">
        <title>Sequence and analysis of chromosome 2 of Dictyostelium discoideum.</title>
        <authorList>
            <consortium name="Dictyostelium Genome Sequencing Consortium"/>
            <person name="Glockner G."/>
            <person name="Eichinger L."/>
            <person name="Szafranski K."/>
            <person name="Pachebat J.A."/>
            <person name="Bankier A.T."/>
            <person name="Dear P.H."/>
            <person name="Lehmann R."/>
            <person name="Baumgart C."/>
            <person name="Parra G."/>
            <person name="Abril J.F."/>
            <person name="Guigo R."/>
            <person name="Kumpf K."/>
            <person name="Tunggal B."/>
            <person name="Cox E."/>
            <person name="Quail M.A."/>
            <person name="Platzer M."/>
            <person name="Rosenthal A."/>
            <person name="Noegel A.A."/>
        </authorList>
    </citation>
    <scope>NUCLEOTIDE SEQUENCE [LARGE SCALE GENOMIC DNA]</scope>
    <source>
        <strain evidence="9 11">AX4</strain>
    </source>
</reference>
<feature type="compositionally biased region" description="Low complexity" evidence="7">
    <location>
        <begin position="131"/>
        <end position="150"/>
    </location>
</feature>
<comment type="caution">
    <text evidence="9">The sequence shown here is derived from an EMBL/GenBank/DDBJ whole genome shotgun (WGS) entry which is preliminary data.</text>
</comment>
<dbReference type="SMART" id="SM00326">
    <property type="entry name" value="SH3"/>
    <property type="match status" value="1"/>
</dbReference>
<evidence type="ECO:0000256" key="1">
    <source>
        <dbReference type="ARBA" id="ARBA00004170"/>
    </source>
</evidence>
<dbReference type="AlphaFoldDB" id="Q556K1"/>
<dbReference type="Pfam" id="PF14604">
    <property type="entry name" value="SH3_9"/>
    <property type="match status" value="1"/>
</dbReference>
<dbReference type="Proteomes" id="UP000002195">
    <property type="component" value="Unassembled WGS sequence"/>
</dbReference>
<proteinExistence type="predicted"/>
<dbReference type="GeneID" id="8619244"/>
<dbReference type="dictyBase" id="DDB_G0273041"/>
<organism evidence="9 11">
    <name type="scientific">Dictyostelium discoideum</name>
    <name type="common">Social amoeba</name>
    <dbReference type="NCBI Taxonomy" id="44689"/>
    <lineage>
        <taxon>Eukaryota</taxon>
        <taxon>Amoebozoa</taxon>
        <taxon>Evosea</taxon>
        <taxon>Eumycetozoa</taxon>
        <taxon>Dictyostelia</taxon>
        <taxon>Dictyosteliales</taxon>
        <taxon>Dictyosteliaceae</taxon>
        <taxon>Dictyostelium</taxon>
    </lineage>
</organism>
<dbReference type="PANTHER" id="PTHR14167">
    <property type="entry name" value="SH3 DOMAIN-CONTAINING"/>
    <property type="match status" value="1"/>
</dbReference>
<keyword evidence="2 5" id="KW-0728">SH3 domain</keyword>
<evidence type="ECO:0000256" key="6">
    <source>
        <dbReference type="SAM" id="Coils"/>
    </source>
</evidence>
<evidence type="ECO:0000313" key="10">
    <source>
        <dbReference type="EMBL" id="EAL71158.1"/>
    </source>
</evidence>
<dbReference type="FunFam" id="2.30.30.40:FF:000423">
    <property type="entry name" value="Protein kinase C and casein kinase substrate in neurons 2"/>
    <property type="match status" value="1"/>
</dbReference>
<dbReference type="Gene3D" id="2.30.30.40">
    <property type="entry name" value="SH3 Domains"/>
    <property type="match status" value="1"/>
</dbReference>
<accession>Q86K04</accession>
<dbReference type="EMBL" id="AAFI02000011">
    <property type="protein sequence ID" value="EAL70432.1"/>
    <property type="molecule type" value="Genomic_DNA"/>
</dbReference>
<evidence type="ECO:0000256" key="2">
    <source>
        <dbReference type="ARBA" id="ARBA00022443"/>
    </source>
</evidence>
<dbReference type="KEGG" id="ddi:DDB_G0273041"/>
<dbReference type="InterPro" id="IPR001452">
    <property type="entry name" value="SH3_domain"/>
</dbReference>
<feature type="domain" description="SH3" evidence="8">
    <location>
        <begin position="25"/>
        <end position="84"/>
    </location>
</feature>
<dbReference type="SMR" id="Q556K1"/>
<reference evidence="9 11" key="2">
    <citation type="journal article" date="2005" name="Nature">
        <title>The genome of the social amoeba Dictyostelium discoideum.</title>
        <authorList>
            <consortium name="The Dictyostelium discoideum Sequencing Consortium"/>
            <person name="Eichinger L."/>
            <person name="Pachebat J.A."/>
            <person name="Glockner G."/>
            <person name="Rajandream M.A."/>
            <person name="Sucgang R."/>
            <person name="Berriman M."/>
            <person name="Song J."/>
            <person name="Olsen R."/>
            <person name="Szafranski K."/>
            <person name="Xu Q."/>
            <person name="Tunggal B."/>
            <person name="Kummerfeld S."/>
            <person name="Madera M."/>
            <person name="Konfortov B.A."/>
            <person name="Rivero F."/>
            <person name="Bankier A.T."/>
            <person name="Lehmann R."/>
            <person name="Hamlin N."/>
            <person name="Davies R."/>
            <person name="Gaudet P."/>
            <person name="Fey P."/>
            <person name="Pilcher K."/>
            <person name="Chen G."/>
            <person name="Saunders D."/>
            <person name="Sodergren E."/>
            <person name="Davis P."/>
            <person name="Kerhornou A."/>
            <person name="Nie X."/>
            <person name="Hall N."/>
            <person name="Anjard C."/>
            <person name="Hemphill L."/>
            <person name="Bason N."/>
            <person name="Farbrother P."/>
            <person name="Desany B."/>
            <person name="Just E."/>
            <person name="Morio T."/>
            <person name="Rost R."/>
            <person name="Churcher C."/>
            <person name="Cooper J."/>
            <person name="Haydock S."/>
            <person name="van Driessche N."/>
            <person name="Cronin A."/>
            <person name="Goodhead I."/>
            <person name="Muzny D."/>
            <person name="Mourier T."/>
            <person name="Pain A."/>
            <person name="Lu M."/>
            <person name="Harper D."/>
            <person name="Lindsay R."/>
            <person name="Hauser H."/>
            <person name="James K."/>
            <person name="Quiles M."/>
            <person name="Madan Babu M."/>
            <person name="Saito T."/>
            <person name="Buchrieser C."/>
            <person name="Wardroper A."/>
            <person name="Felder M."/>
            <person name="Thangavelu M."/>
            <person name="Johnson D."/>
            <person name="Knights A."/>
            <person name="Loulseged H."/>
            <person name="Mungall K."/>
            <person name="Oliver K."/>
            <person name="Price C."/>
            <person name="Quail M.A."/>
            <person name="Urushihara H."/>
            <person name="Hernandez J."/>
            <person name="Rabbinowitsch E."/>
            <person name="Steffen D."/>
            <person name="Sanders M."/>
            <person name="Ma J."/>
            <person name="Kohara Y."/>
            <person name="Sharp S."/>
            <person name="Simmonds M."/>
            <person name="Spiegler S."/>
            <person name="Tivey A."/>
            <person name="Sugano S."/>
            <person name="White B."/>
            <person name="Walker D."/>
            <person name="Woodward J."/>
            <person name="Winckler T."/>
            <person name="Tanaka Y."/>
            <person name="Shaulsky G."/>
            <person name="Schleicher M."/>
            <person name="Weinstock G."/>
            <person name="Rosenthal A."/>
            <person name="Cox E.C."/>
            <person name="Chisholm R.L."/>
            <person name="Gibbs R."/>
            <person name="Loomis W.F."/>
            <person name="Platzer M."/>
            <person name="Kay R.R."/>
            <person name="Williams J."/>
            <person name="Dear P.H."/>
            <person name="Noegel A.A."/>
            <person name="Barrell B."/>
            <person name="Kuspa A."/>
        </authorList>
    </citation>
    <scope>NUCLEOTIDE SEQUENCE [LARGE SCALE GENOMIC DNA]</scope>
    <source>
        <strain evidence="9 11">AX4</strain>
    </source>
</reference>
<dbReference type="CDD" id="cd00174">
    <property type="entry name" value="SH3"/>
    <property type="match status" value="1"/>
</dbReference>
<dbReference type="GeneID" id="8618732"/>
<dbReference type="FunCoup" id="Q556K1">
    <property type="interactions" value="744"/>
</dbReference>
<feature type="region of interest" description="Disordered" evidence="7">
    <location>
        <begin position="131"/>
        <end position="169"/>
    </location>
</feature>
<feature type="compositionally biased region" description="Polar residues" evidence="7">
    <location>
        <begin position="395"/>
        <end position="407"/>
    </location>
</feature>
<dbReference type="PaxDb" id="44689-DDB0217102"/>
<sequence>MNNEEYDENNNNDVGGEEYYDNYNFEPIWVRALYDYDAADDTEISFKENDVICITQDFEDGWWNGDLNGNVGRVPANYFEYLNQDQTGDYQQDNYDDAQDQQQQQYYEGEDGQLYYTGEDGQQYYYDGGQEQQQQQYDGGDYDQQNQQEGYGDDGDDEEGGNIGSGGVKKIDEARKELLRQKREVYKKEMKDLQDNLKNQNDCKDRLGTSVESLEKKRDELEDHIRLLKLLKFINLEIIKTEIDIDVDSDSSTTSRQTGIAITQDLKSIRTLLGIKSSTSSSSSSSSSSAVDAPKKQFDLKLEDIEKKVINNLNLLDSCDNLKKSLLLSLQLFQTTYLNGNGIPPPSPTRIKSIPTNSTNIQQQQQQQQQPPLPPSSSSNTNTSNNFYVSTSSTPSNAFFSAPSTPLSDKDKRKSVKEAKKEEKKLEKELKKEEKKEEKKLEKKVSK</sequence>
<evidence type="ECO:0000313" key="9">
    <source>
        <dbReference type="EMBL" id="EAL70432.1"/>
    </source>
</evidence>